<dbReference type="EMBL" id="JARPUR010000001">
    <property type="protein sequence ID" value="KAK4883885.1"/>
    <property type="molecule type" value="Genomic_DNA"/>
</dbReference>
<feature type="coiled-coil region" evidence="13">
    <location>
        <begin position="678"/>
        <end position="711"/>
    </location>
</feature>
<evidence type="ECO:0000256" key="8">
    <source>
        <dbReference type="ARBA" id="ARBA00023067"/>
    </source>
</evidence>
<dbReference type="InterPro" id="IPR027417">
    <property type="entry name" value="P-loop_NTPase"/>
</dbReference>
<dbReference type="InterPro" id="IPR024704">
    <property type="entry name" value="SMC"/>
</dbReference>
<dbReference type="PIRSF" id="PIRSF005719">
    <property type="entry name" value="SMC"/>
    <property type="match status" value="1"/>
</dbReference>
<gene>
    <name evidence="15" type="ORF">RN001_000156</name>
</gene>
<dbReference type="GO" id="GO:0031981">
    <property type="term" value="C:nuclear lumen"/>
    <property type="evidence" value="ECO:0007669"/>
    <property type="project" value="UniProtKB-ARBA"/>
</dbReference>
<evidence type="ECO:0000256" key="13">
    <source>
        <dbReference type="SAM" id="Coils"/>
    </source>
</evidence>
<comment type="caution">
    <text evidence="15">The sequence shown here is derived from an EMBL/GenBank/DDBJ whole genome shotgun (WGS) entry which is preliminary data.</text>
</comment>
<dbReference type="Proteomes" id="UP001353858">
    <property type="component" value="Unassembled WGS sequence"/>
</dbReference>
<dbReference type="FunFam" id="3.40.50.300:FF:000385">
    <property type="entry name" value="Structural maintenance of chromosomes 2"/>
    <property type="match status" value="1"/>
</dbReference>
<sequence>MHIKTIVLDGFKSYGQRTEITGFDKEFNAITGLNGTGKSNILDSICFVLGISNLSQVRAGSLQDLIYRSGQAGVIKATVSITFDNRNPQQSPPGFEDYEEITITRQVVMGGKNKYLLNGSVVQNKRIQDLFCSVQLNVNNPHFLIMQGRITKVLNMKPPEILAMIEEAAGTRMYETKRQQAQKTIEKKDAKLNELDKIMKEEIGPKLDKLREERAAYLEYQRIDREVSHMIGVYNVWQFENSKKHCVHAEKSLEQGQAKIQELHDNIKKNKAEAKEIDGQVEEMTKQLQSASSGNLHKVETELKENEKIEAKARAAEKSAKDAIVAEEKKNKQLEKNIKEDENALKTKELELQKVQDLFQKLKDAEAADKEAFSASQRKYEAISVGMEVNDAGETETLQDQLMGTKQQAAQANTEIKQATMEVQHYQKQLKEKQKDLGSNTVDYENDKKKLDAAQKEVEKLEKNLNKLQYSEEKMMELQTRRQQLRSEIRTLQEKVERFHVHNQYTNFQYRDPETNFNRRNVHGVVCRLIKLKDRETGIAMETAAGGKLYNVVVDTDVTSKKLLQRGNLQNRTTFIPLNKIQGGKIDQNTIKFAQDLVGKENVQPALSLLSYDRQLQPAMEFVFGNVFICKDLNIARQITFHERIKRKCVTLEGDVTDPSGTLSGGARHKGASVLLQLEDIKKDEEQLKEKEHQLNQIENEIRQMSGAQEQWSSMKQALDLRQHELQLLTQRLQQTTHHQQQEEINQIKQSIDELTNKIKSCKEVESKCNSKIKELEIKMKDTKGHRERLLKEAEEEMKSLKKKADNSSKNWKQREQDYETLNLEISELKKSLVTTKELLEKGLEQINTLKEQYEEIRKDAEEKKAIVLELQQKVKAEKGLISEQNKDIQKKVAKKEHLLAQVSEIELEIKKQDHEVKKLQDEFKTSKNRVAEYESKVKRDDDKYTKEAQELTDQAARQLEKRIRNSQDKRTKLGRTVNAKAQSLFEHEEKQYTLLLKKKGIVESDKNKLISVMADLDKKKQEALMLAWEQVSKDFGSIFGTLLPGSNAKLEPPAGQNALEGLEVKIFLGGVWKESLSELSGGQRSLVALSLILAMLLFKPAPLYILDEVDAALDLSHTQNIGNMLKTHFKQSQFIIVSLKDGMFSNANVLFRTKFNDGVSVVQRTVNRAR</sequence>
<keyword evidence="8" id="KW-0226">DNA condensation</keyword>
<evidence type="ECO:0000256" key="2">
    <source>
        <dbReference type="ARBA" id="ARBA00005231"/>
    </source>
</evidence>
<evidence type="ECO:0000256" key="4">
    <source>
        <dbReference type="ARBA" id="ARBA00022741"/>
    </source>
</evidence>
<evidence type="ECO:0000256" key="3">
    <source>
        <dbReference type="ARBA" id="ARBA00022618"/>
    </source>
</evidence>
<dbReference type="SUPFAM" id="SSF75553">
    <property type="entry name" value="Smc hinge domain"/>
    <property type="match status" value="1"/>
</dbReference>
<evidence type="ECO:0000313" key="16">
    <source>
        <dbReference type="Proteomes" id="UP001353858"/>
    </source>
</evidence>
<protein>
    <recommendedName>
        <fullName evidence="12">Structural maintenance of chromosomes protein</fullName>
    </recommendedName>
</protein>
<keyword evidence="7 13" id="KW-0175">Coiled coil</keyword>
<feature type="coiled-coil region" evidence="13">
    <location>
        <begin position="253"/>
        <end position="368"/>
    </location>
</feature>
<reference evidence="16" key="1">
    <citation type="submission" date="2023-01" db="EMBL/GenBank/DDBJ databases">
        <title>Key to firefly adult light organ development and bioluminescence: homeobox transcription factors regulate luciferase expression and transportation to peroxisome.</title>
        <authorList>
            <person name="Fu X."/>
        </authorList>
    </citation>
    <scope>NUCLEOTIDE SEQUENCE [LARGE SCALE GENOMIC DNA]</scope>
</reference>
<keyword evidence="5" id="KW-0498">Mitosis</keyword>
<evidence type="ECO:0000259" key="14">
    <source>
        <dbReference type="SMART" id="SM00968"/>
    </source>
</evidence>
<dbReference type="FunFam" id="3.40.50.300:FF:000278">
    <property type="entry name" value="Structural maintenance of chromosomes 2"/>
    <property type="match status" value="1"/>
</dbReference>
<feature type="coiled-coil region" evidence="13">
    <location>
        <begin position="738"/>
        <end position="977"/>
    </location>
</feature>
<dbReference type="GO" id="GO:0000280">
    <property type="term" value="P:nuclear division"/>
    <property type="evidence" value="ECO:0007669"/>
    <property type="project" value="UniProtKB-ARBA"/>
</dbReference>
<dbReference type="InterPro" id="IPR010935">
    <property type="entry name" value="SMC_hinge"/>
</dbReference>
<comment type="function">
    <text evidence="11">Central component of the condensin complex, a complex required for conversion of interphase chromatin into mitotic-like condense chromosomes. The condensin complex probably introduces positive supercoils into relaxed DNA in the presence of type I topoisomerases and converts nicked DNA into positive knotted forms in the presence of type II topoisomerases.</text>
</comment>
<dbReference type="SUPFAM" id="SSF52540">
    <property type="entry name" value="P-loop containing nucleoside triphosphate hydrolases"/>
    <property type="match status" value="1"/>
</dbReference>
<evidence type="ECO:0000256" key="5">
    <source>
        <dbReference type="ARBA" id="ARBA00022776"/>
    </source>
</evidence>
<evidence type="ECO:0000256" key="10">
    <source>
        <dbReference type="ARBA" id="ARBA00023306"/>
    </source>
</evidence>
<evidence type="ECO:0000313" key="15">
    <source>
        <dbReference type="EMBL" id="KAK4883885.1"/>
    </source>
</evidence>
<keyword evidence="16" id="KW-1185">Reference proteome</keyword>
<evidence type="ECO:0000256" key="7">
    <source>
        <dbReference type="ARBA" id="ARBA00023054"/>
    </source>
</evidence>
<evidence type="ECO:0000256" key="12">
    <source>
        <dbReference type="PIRNR" id="PIRNR005719"/>
    </source>
</evidence>
<dbReference type="CDD" id="cd03273">
    <property type="entry name" value="ABC_SMC2_euk"/>
    <property type="match status" value="1"/>
</dbReference>
<dbReference type="Pfam" id="PF06470">
    <property type="entry name" value="SMC_hinge"/>
    <property type="match status" value="1"/>
</dbReference>
<dbReference type="Pfam" id="PF02463">
    <property type="entry name" value="SMC_N"/>
    <property type="match status" value="2"/>
</dbReference>
<dbReference type="GO" id="GO:0016887">
    <property type="term" value="F:ATP hydrolysis activity"/>
    <property type="evidence" value="ECO:0007669"/>
    <property type="project" value="InterPro"/>
</dbReference>
<proteinExistence type="inferred from homology"/>
<dbReference type="Gene3D" id="1.20.1060.20">
    <property type="match status" value="1"/>
</dbReference>
<evidence type="ECO:0000256" key="6">
    <source>
        <dbReference type="ARBA" id="ARBA00022840"/>
    </source>
</evidence>
<name>A0AAN7P9G3_9COLE</name>
<dbReference type="SMART" id="SM00968">
    <property type="entry name" value="SMC_hinge"/>
    <property type="match status" value="1"/>
</dbReference>
<feature type="coiled-coil region" evidence="13">
    <location>
        <begin position="395"/>
        <end position="502"/>
    </location>
</feature>
<dbReference type="Gene3D" id="3.30.70.1620">
    <property type="match status" value="1"/>
</dbReference>
<keyword evidence="4" id="KW-0547">Nucleotide-binding</keyword>
<dbReference type="InterPro" id="IPR036277">
    <property type="entry name" value="SMC_hinge_sf"/>
</dbReference>
<evidence type="ECO:0000256" key="1">
    <source>
        <dbReference type="ARBA" id="ARBA00004123"/>
    </source>
</evidence>
<dbReference type="GO" id="GO:0051301">
    <property type="term" value="P:cell division"/>
    <property type="evidence" value="ECO:0007669"/>
    <property type="project" value="UniProtKB-KW"/>
</dbReference>
<organism evidence="15 16">
    <name type="scientific">Aquatica leii</name>
    <dbReference type="NCBI Taxonomy" id="1421715"/>
    <lineage>
        <taxon>Eukaryota</taxon>
        <taxon>Metazoa</taxon>
        <taxon>Ecdysozoa</taxon>
        <taxon>Arthropoda</taxon>
        <taxon>Hexapoda</taxon>
        <taxon>Insecta</taxon>
        <taxon>Pterygota</taxon>
        <taxon>Neoptera</taxon>
        <taxon>Endopterygota</taxon>
        <taxon>Coleoptera</taxon>
        <taxon>Polyphaga</taxon>
        <taxon>Elateriformia</taxon>
        <taxon>Elateroidea</taxon>
        <taxon>Lampyridae</taxon>
        <taxon>Luciolinae</taxon>
        <taxon>Aquatica</taxon>
    </lineage>
</organism>
<dbReference type="GO" id="GO:0030261">
    <property type="term" value="P:chromosome condensation"/>
    <property type="evidence" value="ECO:0007669"/>
    <property type="project" value="UniProtKB-KW"/>
</dbReference>
<keyword evidence="6" id="KW-0067">ATP-binding</keyword>
<evidence type="ECO:0000256" key="9">
    <source>
        <dbReference type="ARBA" id="ARBA00023242"/>
    </source>
</evidence>
<feature type="domain" description="SMC hinge" evidence="14">
    <location>
        <begin position="520"/>
        <end position="640"/>
    </location>
</feature>
<dbReference type="GO" id="GO:0000796">
    <property type="term" value="C:condensin complex"/>
    <property type="evidence" value="ECO:0007669"/>
    <property type="project" value="UniProtKB-ARBA"/>
</dbReference>
<accession>A0AAN7P9G3</accession>
<dbReference type="GO" id="GO:0098813">
    <property type="term" value="P:nuclear chromosome segregation"/>
    <property type="evidence" value="ECO:0007669"/>
    <property type="project" value="UniProtKB-ARBA"/>
</dbReference>
<dbReference type="GO" id="GO:0000793">
    <property type="term" value="C:condensed chromosome"/>
    <property type="evidence" value="ECO:0007669"/>
    <property type="project" value="UniProtKB-ARBA"/>
</dbReference>
<dbReference type="Gene3D" id="3.40.50.300">
    <property type="entry name" value="P-loop containing nucleotide triphosphate hydrolases"/>
    <property type="match status" value="2"/>
</dbReference>
<dbReference type="GO" id="GO:0005524">
    <property type="term" value="F:ATP binding"/>
    <property type="evidence" value="ECO:0007669"/>
    <property type="project" value="UniProtKB-KW"/>
</dbReference>
<keyword evidence="9 12" id="KW-0539">Nucleus</keyword>
<keyword evidence="10" id="KW-0131">Cell cycle</keyword>
<keyword evidence="3" id="KW-0132">Cell division</keyword>
<evidence type="ECO:0000256" key="11">
    <source>
        <dbReference type="ARBA" id="ARBA00058936"/>
    </source>
</evidence>
<dbReference type="PANTHER" id="PTHR43977">
    <property type="entry name" value="STRUCTURAL MAINTENANCE OF CHROMOSOMES PROTEIN 3"/>
    <property type="match status" value="1"/>
</dbReference>
<dbReference type="AlphaFoldDB" id="A0AAN7P9G3"/>
<dbReference type="InterPro" id="IPR003395">
    <property type="entry name" value="RecF/RecN/SMC_N"/>
</dbReference>
<dbReference type="InterPro" id="IPR027120">
    <property type="entry name" value="Smc2_ABC"/>
</dbReference>
<comment type="subcellular location">
    <subcellularLocation>
        <location evidence="1 12">Nucleus</location>
    </subcellularLocation>
</comment>
<dbReference type="FunFam" id="1.20.1060.20:FF:000005">
    <property type="entry name" value="Structural maintenance of chromosomes 2"/>
    <property type="match status" value="1"/>
</dbReference>
<comment type="similarity">
    <text evidence="2">Belongs to the SMC family. SMC2 subfamily.</text>
</comment>